<name>A0ABS1MC24_9NOCA</name>
<keyword evidence="5" id="KW-1185">Reference proteome</keyword>
<dbReference type="PANTHER" id="PTHR43669:SF8">
    <property type="entry name" value="SHORT-CHAIN TYPE DEHYDROGENASE_REDUCTASE-RELATED"/>
    <property type="match status" value="1"/>
</dbReference>
<comment type="similarity">
    <text evidence="1 3">Belongs to the short-chain dehydrogenases/reductases (SDR) family.</text>
</comment>
<dbReference type="EMBL" id="JAERRJ010000011">
    <property type="protein sequence ID" value="MBL1078101.1"/>
    <property type="molecule type" value="Genomic_DNA"/>
</dbReference>
<reference evidence="4 5" key="1">
    <citation type="submission" date="2021-01" db="EMBL/GenBank/DDBJ databases">
        <title>WGS of actinomycetes isolated from Thailand.</title>
        <authorList>
            <person name="Thawai C."/>
        </authorList>
    </citation>
    <scope>NUCLEOTIDE SEQUENCE [LARGE SCALE GENOMIC DNA]</scope>
    <source>
        <strain evidence="4 5">LPG 2</strain>
    </source>
</reference>
<protein>
    <submittedName>
        <fullName evidence="4">SDR family NAD(P)-dependent oxidoreductase</fullName>
    </submittedName>
</protein>
<dbReference type="InterPro" id="IPR002347">
    <property type="entry name" value="SDR_fam"/>
</dbReference>
<proteinExistence type="inferred from homology"/>
<sequence>MGKFDNNVVVVTGAGSGIGRATAKRFAAKGAHVVVSDINARGAQETVDIIAGGGGHAHPYTVDVSDRAAMELFAGEVRGRHGVPDIVVNNAGYTTAGPFLGHSARDWDRIMGVNFWGAYHGSRLFGRQMVQARKKGRILTVTSPAAVTPIPLSTAYCTSKAAAQMLTECLRLEFAGTGVGVTAILPAFIDTGFYPDAELVGDDKEMLERGRNISMLAAKLVARSPETMGRKIVKISARNPAIAPTPIESRIACTAARLSPAGARLASRFMAPDFLIGMVNRFAPDAAVRTFDRVAERALANMR</sequence>
<dbReference type="CDD" id="cd05233">
    <property type="entry name" value="SDR_c"/>
    <property type="match status" value="1"/>
</dbReference>
<evidence type="ECO:0000256" key="3">
    <source>
        <dbReference type="RuleBase" id="RU000363"/>
    </source>
</evidence>
<dbReference type="InterPro" id="IPR036291">
    <property type="entry name" value="NAD(P)-bd_dom_sf"/>
</dbReference>
<dbReference type="SUPFAM" id="SSF51735">
    <property type="entry name" value="NAD(P)-binding Rossmann-fold domains"/>
    <property type="match status" value="1"/>
</dbReference>
<comment type="caution">
    <text evidence="4">The sequence shown here is derived from an EMBL/GenBank/DDBJ whole genome shotgun (WGS) entry which is preliminary data.</text>
</comment>
<gene>
    <name evidence="4" type="ORF">JK358_27215</name>
</gene>
<accession>A0ABS1MC24</accession>
<dbReference type="Proteomes" id="UP000602198">
    <property type="component" value="Unassembled WGS sequence"/>
</dbReference>
<dbReference type="RefSeq" id="WP_201952784.1">
    <property type="nucleotide sequence ID" value="NZ_JAERRJ010000011.1"/>
</dbReference>
<organism evidence="4 5">
    <name type="scientific">Nocardia acididurans</name>
    <dbReference type="NCBI Taxonomy" id="2802282"/>
    <lineage>
        <taxon>Bacteria</taxon>
        <taxon>Bacillati</taxon>
        <taxon>Actinomycetota</taxon>
        <taxon>Actinomycetes</taxon>
        <taxon>Mycobacteriales</taxon>
        <taxon>Nocardiaceae</taxon>
        <taxon>Nocardia</taxon>
    </lineage>
</organism>
<dbReference type="PROSITE" id="PS00061">
    <property type="entry name" value="ADH_SHORT"/>
    <property type="match status" value="1"/>
</dbReference>
<keyword evidence="2" id="KW-0560">Oxidoreductase</keyword>
<dbReference type="Gene3D" id="3.40.50.720">
    <property type="entry name" value="NAD(P)-binding Rossmann-like Domain"/>
    <property type="match status" value="1"/>
</dbReference>
<dbReference type="PRINTS" id="PR00080">
    <property type="entry name" value="SDRFAMILY"/>
</dbReference>
<evidence type="ECO:0000313" key="4">
    <source>
        <dbReference type="EMBL" id="MBL1078101.1"/>
    </source>
</evidence>
<evidence type="ECO:0000313" key="5">
    <source>
        <dbReference type="Proteomes" id="UP000602198"/>
    </source>
</evidence>
<evidence type="ECO:0000256" key="2">
    <source>
        <dbReference type="ARBA" id="ARBA00023002"/>
    </source>
</evidence>
<evidence type="ECO:0000256" key="1">
    <source>
        <dbReference type="ARBA" id="ARBA00006484"/>
    </source>
</evidence>
<dbReference type="PRINTS" id="PR00081">
    <property type="entry name" value="GDHRDH"/>
</dbReference>
<dbReference type="InterPro" id="IPR020904">
    <property type="entry name" value="Sc_DH/Rdtase_CS"/>
</dbReference>
<dbReference type="Pfam" id="PF00106">
    <property type="entry name" value="adh_short"/>
    <property type="match status" value="1"/>
</dbReference>
<dbReference type="PANTHER" id="PTHR43669">
    <property type="entry name" value="5-KETO-D-GLUCONATE 5-REDUCTASE"/>
    <property type="match status" value="1"/>
</dbReference>